<dbReference type="HOGENOM" id="CLU_009583_2_5_12"/>
<dbReference type="RefSeq" id="WP_014454146.1">
    <property type="nucleotide sequence ID" value="NC_017098.1"/>
</dbReference>
<dbReference type="GO" id="GO:0016757">
    <property type="term" value="F:glycosyltransferase activity"/>
    <property type="evidence" value="ECO:0007669"/>
    <property type="project" value="TreeGrafter"/>
</dbReference>
<keyword evidence="1" id="KW-0472">Membrane</keyword>
<dbReference type="OrthoDB" id="9806653at2"/>
<reference evidence="4" key="1">
    <citation type="journal article" date="2013" name="Stand. Genomic Sci.">
        <title>Complete genome sequence of the halophilic bacterium Spirochaeta africana type strain (Z-7692(T)) from the alkaline Lake Magadi in the East African Rift.</title>
        <authorList>
            <person name="Liolos K."/>
            <person name="Abt B."/>
            <person name="Scheuner C."/>
            <person name="Teshima H."/>
            <person name="Held B."/>
            <person name="Lapidus A."/>
            <person name="Nolan M."/>
            <person name="Lucas S."/>
            <person name="Deshpande S."/>
            <person name="Cheng J.F."/>
            <person name="Tapia R."/>
            <person name="Goodwin L.A."/>
            <person name="Pitluck S."/>
            <person name="Pagani I."/>
            <person name="Ivanova N."/>
            <person name="Mavromatis K."/>
            <person name="Mikhailova N."/>
            <person name="Huntemann M."/>
            <person name="Pati A."/>
            <person name="Chen A."/>
            <person name="Palaniappan K."/>
            <person name="Land M."/>
            <person name="Rohde M."/>
            <person name="Tindall B.J."/>
            <person name="Detter J.C."/>
            <person name="Goker M."/>
            <person name="Bristow J."/>
            <person name="Eisen J.A."/>
            <person name="Markowitz V."/>
            <person name="Hugenholtz P."/>
            <person name="Woyke T."/>
            <person name="Klenk H.P."/>
            <person name="Kyrpides N.C."/>
        </authorList>
    </citation>
    <scope>NUCLEOTIDE SEQUENCE</scope>
    <source>
        <strain evidence="4">ATCC 700263 / DSM 8902 / Z-7692</strain>
    </source>
</reference>
<dbReference type="CDD" id="cd03801">
    <property type="entry name" value="GT4_PimA-like"/>
    <property type="match status" value="1"/>
</dbReference>
<name>H9UF55_SPIAZ</name>
<dbReference type="Pfam" id="PF13692">
    <property type="entry name" value="Glyco_trans_1_4"/>
    <property type="match status" value="1"/>
</dbReference>
<dbReference type="PANTHER" id="PTHR45947:SF3">
    <property type="entry name" value="SULFOQUINOVOSYL TRANSFERASE SQD2"/>
    <property type="match status" value="1"/>
</dbReference>
<dbReference type="KEGG" id="sfc:Spiaf_0039"/>
<keyword evidence="3" id="KW-0808">Transferase</keyword>
<evidence type="ECO:0000313" key="4">
    <source>
        <dbReference type="Proteomes" id="UP000007383"/>
    </source>
</evidence>
<dbReference type="STRING" id="889378.Spiaf_0039"/>
<gene>
    <name evidence="3" type="ordered locus">Spiaf_0039</name>
</gene>
<keyword evidence="4" id="KW-1185">Reference proteome</keyword>
<dbReference type="SUPFAM" id="SSF53756">
    <property type="entry name" value="UDP-Glycosyltransferase/glycogen phosphorylase"/>
    <property type="match status" value="1"/>
</dbReference>
<protein>
    <submittedName>
        <fullName evidence="3">Glycosyltransferase</fullName>
    </submittedName>
</protein>
<sequence length="368" mass="39841">MDILILNYEYPPLGGGAANATFNLVRELSGRSDLQVTVVTSAVGAARVEQPADNVTLHFLDIGKTADSLHYQSFRDLIVYAWRAWRAVRRLQKQQRFDVVHAFFGIPCGFVARFLGVPYIVSLRGSDVPGYSPRMQRLERLGLRRLSRWVWRGAAAVTVNSAGLGELAAQTLAAEYPVIPNGVDTDLFAPAAASARRPPAAAPEAGLRLVSTGRLIPRKGYHLLIPALRPQDSLVLIGDGPERAALQQLAAGKQVRFLGEQPREVIARELQQADAFVLPSANEGMSNSLLEAMAAGLPVVVTDVGGSRELVDGNGVVLPERSIQALQTALQQLSDMDLAAMGCRSREIALQFSWAAMAGSYIELYRAC</sequence>
<dbReference type="Gene3D" id="3.40.50.2000">
    <property type="entry name" value="Glycogen Phosphorylase B"/>
    <property type="match status" value="2"/>
</dbReference>
<dbReference type="InterPro" id="IPR028098">
    <property type="entry name" value="Glyco_trans_4-like_N"/>
</dbReference>
<dbReference type="Proteomes" id="UP000007383">
    <property type="component" value="Chromosome"/>
</dbReference>
<dbReference type="InterPro" id="IPR050194">
    <property type="entry name" value="Glycosyltransferase_grp1"/>
</dbReference>
<evidence type="ECO:0000259" key="2">
    <source>
        <dbReference type="Pfam" id="PF13439"/>
    </source>
</evidence>
<feature type="transmembrane region" description="Helical" evidence="1">
    <location>
        <begin position="99"/>
        <end position="121"/>
    </location>
</feature>
<dbReference type="PATRIC" id="fig|889378.3.peg.42"/>
<keyword evidence="1" id="KW-1133">Transmembrane helix</keyword>
<dbReference type="AlphaFoldDB" id="H9UF55"/>
<dbReference type="eggNOG" id="COG0438">
    <property type="taxonomic scope" value="Bacteria"/>
</dbReference>
<proteinExistence type="predicted"/>
<dbReference type="PANTHER" id="PTHR45947">
    <property type="entry name" value="SULFOQUINOVOSYL TRANSFERASE SQD2"/>
    <property type="match status" value="1"/>
</dbReference>
<organism evidence="3 4">
    <name type="scientific">Spirochaeta africana (strain ATCC 700263 / DSM 8902 / Z-7692)</name>
    <dbReference type="NCBI Taxonomy" id="889378"/>
    <lineage>
        <taxon>Bacteria</taxon>
        <taxon>Pseudomonadati</taxon>
        <taxon>Spirochaetota</taxon>
        <taxon>Spirochaetia</taxon>
        <taxon>Spirochaetales</taxon>
        <taxon>Spirochaetaceae</taxon>
        <taxon>Spirochaeta</taxon>
    </lineage>
</organism>
<dbReference type="EMBL" id="CP003282">
    <property type="protein sequence ID" value="AFG36148.1"/>
    <property type="molecule type" value="Genomic_DNA"/>
</dbReference>
<dbReference type="Pfam" id="PF13439">
    <property type="entry name" value="Glyco_transf_4"/>
    <property type="match status" value="1"/>
</dbReference>
<feature type="domain" description="Glycosyltransferase subfamily 4-like N-terminal" evidence="2">
    <location>
        <begin position="15"/>
        <end position="186"/>
    </location>
</feature>
<accession>H9UF55</accession>
<keyword evidence="1" id="KW-0812">Transmembrane</keyword>
<evidence type="ECO:0000313" key="3">
    <source>
        <dbReference type="EMBL" id="AFG36148.1"/>
    </source>
</evidence>
<evidence type="ECO:0000256" key="1">
    <source>
        <dbReference type="SAM" id="Phobius"/>
    </source>
</evidence>